<dbReference type="InterPro" id="IPR036691">
    <property type="entry name" value="Endo/exonu/phosph_ase_sf"/>
</dbReference>
<gene>
    <name evidence="2" type="ORF">CFOL_v3_23860</name>
</gene>
<proteinExistence type="predicted"/>
<protein>
    <submittedName>
        <fullName evidence="2">DUF4283 domain-containing protein</fullName>
    </submittedName>
</protein>
<reference evidence="3" key="1">
    <citation type="submission" date="2016-04" db="EMBL/GenBank/DDBJ databases">
        <title>Cephalotus genome sequencing.</title>
        <authorList>
            <person name="Fukushima K."/>
            <person name="Hasebe M."/>
            <person name="Fang X."/>
        </authorList>
    </citation>
    <scope>NUCLEOTIDE SEQUENCE [LARGE SCALE GENOMIC DNA]</scope>
    <source>
        <strain evidence="3">cv. St1</strain>
    </source>
</reference>
<comment type="caution">
    <text evidence="2">The sequence shown here is derived from an EMBL/GenBank/DDBJ whole genome shotgun (WGS) entry which is preliminary data.</text>
</comment>
<dbReference type="InterPro" id="IPR025558">
    <property type="entry name" value="DUF4283"/>
</dbReference>
<evidence type="ECO:0000259" key="1">
    <source>
        <dbReference type="Pfam" id="PF14111"/>
    </source>
</evidence>
<evidence type="ECO:0000313" key="2">
    <source>
        <dbReference type="EMBL" id="GAV80399.1"/>
    </source>
</evidence>
<name>A0A1Q3CJJ4_CEPFO</name>
<dbReference type="SUPFAM" id="SSF56219">
    <property type="entry name" value="DNase I-like"/>
    <property type="match status" value="1"/>
</dbReference>
<evidence type="ECO:0000313" key="3">
    <source>
        <dbReference type="Proteomes" id="UP000187406"/>
    </source>
</evidence>
<dbReference type="InterPro" id="IPR040256">
    <property type="entry name" value="At4g02000-like"/>
</dbReference>
<dbReference type="Proteomes" id="UP000187406">
    <property type="component" value="Unassembled WGS sequence"/>
</dbReference>
<dbReference type="OrthoDB" id="1930966at2759"/>
<dbReference type="PANTHER" id="PTHR31286">
    <property type="entry name" value="GLYCINE-RICH CELL WALL STRUCTURAL PROTEIN 1.8-LIKE"/>
    <property type="match status" value="1"/>
</dbReference>
<feature type="domain" description="DUF4283" evidence="1">
    <location>
        <begin position="2"/>
        <end position="54"/>
    </location>
</feature>
<dbReference type="Gene3D" id="3.60.10.10">
    <property type="entry name" value="Endonuclease/exonuclease/phosphatase"/>
    <property type="match status" value="1"/>
</dbReference>
<dbReference type="PANTHER" id="PTHR31286:SF165">
    <property type="entry name" value="DUF4283 DOMAIN-CONTAINING PROTEIN"/>
    <property type="match status" value="1"/>
</dbReference>
<dbReference type="AlphaFoldDB" id="A0A1Q3CJJ4"/>
<dbReference type="EMBL" id="BDDD01002169">
    <property type="protein sequence ID" value="GAV80399.1"/>
    <property type="molecule type" value="Genomic_DNA"/>
</dbReference>
<keyword evidence="3" id="KW-1185">Reference proteome</keyword>
<sequence length="486" mass="55438">ERKWGKVGSLSFHATGNGVFLVKFDSLQARDWEIDNGPWDVWGYHLVIRKWSSDMPGMQDDPVWVKLSGVPVQYWMKLGLSHIASVIGKPLYMDVNTTKRHSLSFARICIEIDATSSFRNRIVLELENGCTTKIGIEYPCKPAACNLCKVFDHSNKTCPKAVRREWMPRPILMAQRKPDDVDGWITVTKKGKESEHVPEEPHQLVLPQSDEPVRVEPKEAPKTPIKCMEDKVNPVVSLEPSRVEACLNQNTFGGELQWAQKEEEERPRGLRGSSLPIIQMTCVAAWNVRGLNDPSKQNKVRHFLSSNNISLIGILETKFRKVNLNNIVRSINRNWCFISNHDVSIFGRIIVMWDAQISFVPLFVNEQAIHGEVCLPNNVTLFVSFVYGLCDREGHTTLWEDLMFCASQLKHKPWAVLGDFNVTRYGNEHSTSSRVTKAMKDFNNTITKTELEDLSCSGFHFTWSNMRMGEGAISKQLDRALGNWHW</sequence>
<accession>A0A1Q3CJJ4</accession>
<feature type="non-terminal residue" evidence="2">
    <location>
        <position position="486"/>
    </location>
</feature>
<dbReference type="Pfam" id="PF14111">
    <property type="entry name" value="DUF4283"/>
    <property type="match status" value="1"/>
</dbReference>
<feature type="non-terminal residue" evidence="2">
    <location>
        <position position="1"/>
    </location>
</feature>
<organism evidence="2 3">
    <name type="scientific">Cephalotus follicularis</name>
    <name type="common">Albany pitcher plant</name>
    <dbReference type="NCBI Taxonomy" id="3775"/>
    <lineage>
        <taxon>Eukaryota</taxon>
        <taxon>Viridiplantae</taxon>
        <taxon>Streptophyta</taxon>
        <taxon>Embryophyta</taxon>
        <taxon>Tracheophyta</taxon>
        <taxon>Spermatophyta</taxon>
        <taxon>Magnoliopsida</taxon>
        <taxon>eudicotyledons</taxon>
        <taxon>Gunneridae</taxon>
        <taxon>Pentapetalae</taxon>
        <taxon>rosids</taxon>
        <taxon>fabids</taxon>
        <taxon>Oxalidales</taxon>
        <taxon>Cephalotaceae</taxon>
        <taxon>Cephalotus</taxon>
    </lineage>
</organism>
<dbReference type="InParanoid" id="A0A1Q3CJJ4"/>